<feature type="domain" description="Cation/H+ exchanger transmembrane" evidence="6">
    <location>
        <begin position="13"/>
        <end position="388"/>
    </location>
</feature>
<dbReference type="InterPro" id="IPR006153">
    <property type="entry name" value="Cation/H_exchanger_TM"/>
</dbReference>
<feature type="transmembrane region" description="Helical" evidence="5">
    <location>
        <begin position="222"/>
        <end position="245"/>
    </location>
</feature>
<evidence type="ECO:0000256" key="4">
    <source>
        <dbReference type="ARBA" id="ARBA00023136"/>
    </source>
</evidence>
<keyword evidence="8" id="KW-1185">Reference proteome</keyword>
<feature type="transmembrane region" description="Helical" evidence="5">
    <location>
        <begin position="120"/>
        <end position="141"/>
    </location>
</feature>
<evidence type="ECO:0000256" key="5">
    <source>
        <dbReference type="SAM" id="Phobius"/>
    </source>
</evidence>
<feature type="transmembrane region" description="Helical" evidence="5">
    <location>
        <begin position="369"/>
        <end position="397"/>
    </location>
</feature>
<evidence type="ECO:0000313" key="7">
    <source>
        <dbReference type="EMBL" id="MCB7389215.1"/>
    </source>
</evidence>
<dbReference type="InterPro" id="IPR038770">
    <property type="entry name" value="Na+/solute_symporter_sf"/>
</dbReference>
<organism evidence="7 8">
    <name type="scientific">Bariatricus massiliensis</name>
    <dbReference type="NCBI Taxonomy" id="1745713"/>
    <lineage>
        <taxon>Bacteria</taxon>
        <taxon>Bacillati</taxon>
        <taxon>Bacillota</taxon>
        <taxon>Clostridia</taxon>
        <taxon>Lachnospirales</taxon>
        <taxon>Lachnospiraceae</taxon>
        <taxon>Bariatricus</taxon>
    </lineage>
</organism>
<dbReference type="RefSeq" id="WP_066734403.1">
    <property type="nucleotide sequence ID" value="NZ_JAJCIQ010000019.1"/>
</dbReference>
<feature type="transmembrane region" description="Helical" evidence="5">
    <location>
        <begin position="188"/>
        <end position="210"/>
    </location>
</feature>
<feature type="transmembrane region" description="Helical" evidence="5">
    <location>
        <begin position="30"/>
        <end position="50"/>
    </location>
</feature>
<evidence type="ECO:0000313" key="8">
    <source>
        <dbReference type="Proteomes" id="UP001299546"/>
    </source>
</evidence>
<feature type="transmembrane region" description="Helical" evidence="5">
    <location>
        <begin position="56"/>
        <end position="78"/>
    </location>
</feature>
<evidence type="ECO:0000256" key="1">
    <source>
        <dbReference type="ARBA" id="ARBA00004141"/>
    </source>
</evidence>
<dbReference type="Gene3D" id="1.20.1530.20">
    <property type="match status" value="1"/>
</dbReference>
<reference evidence="7 8" key="1">
    <citation type="submission" date="2021-10" db="EMBL/GenBank/DDBJ databases">
        <title>Collection of gut derived symbiotic bacterial strains cultured from healthy donors.</title>
        <authorList>
            <person name="Lin H."/>
            <person name="Littmann E."/>
            <person name="Kohout C."/>
            <person name="Pamer E.G."/>
        </authorList>
    </citation>
    <scope>NUCLEOTIDE SEQUENCE [LARGE SCALE GENOMIC DNA]</scope>
    <source>
        <strain evidence="7 8">DFI.1.165</strain>
    </source>
</reference>
<dbReference type="PANTHER" id="PTHR43021:SF2">
    <property type="entry name" value="CATION_H+ EXCHANGER DOMAIN-CONTAINING PROTEIN"/>
    <property type="match status" value="1"/>
</dbReference>
<comment type="subcellular location">
    <subcellularLocation>
        <location evidence="1">Membrane</location>
        <topology evidence="1">Multi-pass membrane protein</topology>
    </subcellularLocation>
</comment>
<dbReference type="Pfam" id="PF00999">
    <property type="entry name" value="Na_H_Exchanger"/>
    <property type="match status" value="1"/>
</dbReference>
<keyword evidence="2 5" id="KW-0812">Transmembrane</keyword>
<feature type="transmembrane region" description="Helical" evidence="5">
    <location>
        <begin position="301"/>
        <end position="319"/>
    </location>
</feature>
<proteinExistence type="predicted"/>
<evidence type="ECO:0000256" key="3">
    <source>
        <dbReference type="ARBA" id="ARBA00022989"/>
    </source>
</evidence>
<comment type="caution">
    <text evidence="7">The sequence shown here is derived from an EMBL/GenBank/DDBJ whole genome shotgun (WGS) entry which is preliminary data.</text>
</comment>
<keyword evidence="3 5" id="KW-1133">Transmembrane helix</keyword>
<dbReference type="EMBL" id="JAJCIS010000020">
    <property type="protein sequence ID" value="MCB7389215.1"/>
    <property type="molecule type" value="Genomic_DNA"/>
</dbReference>
<feature type="transmembrane region" description="Helical" evidence="5">
    <location>
        <begin position="340"/>
        <end position="363"/>
    </location>
</feature>
<dbReference type="PANTHER" id="PTHR43021">
    <property type="entry name" value="NA(+)/H(+) ANTIPORTER-RELATED"/>
    <property type="match status" value="1"/>
</dbReference>
<dbReference type="Proteomes" id="UP001299546">
    <property type="component" value="Unassembled WGS sequence"/>
</dbReference>
<keyword evidence="4 5" id="KW-0472">Membrane</keyword>
<evidence type="ECO:0000259" key="6">
    <source>
        <dbReference type="Pfam" id="PF00999"/>
    </source>
</evidence>
<protein>
    <submittedName>
        <fullName evidence="7">Cation:proton antiporter</fullName>
    </submittedName>
</protein>
<name>A0ABS8DLG1_9FIRM</name>
<sequence>MVIGLLRIFAILCVAYTCGKLISKLKLPAILGWLIVGIVFGPYLAELVTFDITNSLWYKIIIKMFECFAGVMIGREIIFKKIAKSGKQIIGITFVQSIGTFVFVSFIFLIVFAITSVPVYLAFVFGGIALATAPAPALSIVNEYHTSGPVTRTLLPLAAIDDVIGVVVFFTVISIVNGTHGSSAVSPLTIIAMILLPLVIGAVLGVLTAFLMKNMKKNSIRFCLLMLFLILSTLTGLMIDCYIFHSFTLNYLLIGMAFSSTVANLVPEKEFEETLKLYDPLLNLSLIIVIVNLGMPLDYRLIAGAGIFTIVYILSRAIGKIGSAYIGGRLTNAEPMVTKYLGLTLLPHSGVSLIFTGIATTSLSACESALANIVSGTIVAAAIINEIIAVIVAKYAFKWAGEIK</sequence>
<evidence type="ECO:0000256" key="2">
    <source>
        <dbReference type="ARBA" id="ARBA00022692"/>
    </source>
</evidence>
<feature type="transmembrane region" description="Helical" evidence="5">
    <location>
        <begin position="153"/>
        <end position="176"/>
    </location>
</feature>
<feature type="transmembrane region" description="Helical" evidence="5">
    <location>
        <begin position="90"/>
        <end position="114"/>
    </location>
</feature>
<feature type="transmembrane region" description="Helical" evidence="5">
    <location>
        <begin position="6"/>
        <end position="23"/>
    </location>
</feature>
<gene>
    <name evidence="7" type="ORF">LIZ65_18175</name>
</gene>
<accession>A0ABS8DLG1</accession>